<dbReference type="InterPro" id="IPR025199">
    <property type="entry name" value="FtsK_4TM"/>
</dbReference>
<dbReference type="Gene3D" id="1.10.10.10">
    <property type="entry name" value="Winged helix-like DNA-binding domain superfamily/Winged helix DNA-binding domain"/>
    <property type="match status" value="1"/>
</dbReference>
<feature type="region of interest" description="Disordered" evidence="16">
    <location>
        <begin position="250"/>
        <end position="294"/>
    </location>
</feature>
<proteinExistence type="inferred from homology"/>
<dbReference type="SUPFAM" id="SSF46785">
    <property type="entry name" value="Winged helix' DNA-binding domain"/>
    <property type="match status" value="1"/>
</dbReference>
<dbReference type="GO" id="GO:0007059">
    <property type="term" value="P:chromosome segregation"/>
    <property type="evidence" value="ECO:0007669"/>
    <property type="project" value="UniProtKB-KW"/>
</dbReference>
<feature type="compositionally biased region" description="Low complexity" evidence="16">
    <location>
        <begin position="350"/>
        <end position="359"/>
    </location>
</feature>
<evidence type="ECO:0000256" key="7">
    <source>
        <dbReference type="ARBA" id="ARBA00022829"/>
    </source>
</evidence>
<feature type="compositionally biased region" description="Low complexity" evidence="16">
    <location>
        <begin position="465"/>
        <end position="482"/>
    </location>
</feature>
<dbReference type="Proteomes" id="UP000756427">
    <property type="component" value="Unassembled WGS sequence"/>
</dbReference>
<evidence type="ECO:0000256" key="3">
    <source>
        <dbReference type="ARBA" id="ARBA00022475"/>
    </source>
</evidence>
<dbReference type="GO" id="GO:0003677">
    <property type="term" value="F:DNA binding"/>
    <property type="evidence" value="ECO:0007669"/>
    <property type="project" value="UniProtKB-KW"/>
</dbReference>
<dbReference type="InterPro" id="IPR050206">
    <property type="entry name" value="FtsK/SpoIIIE/SftA"/>
</dbReference>
<dbReference type="PANTHER" id="PTHR22683:SF41">
    <property type="entry name" value="DNA TRANSLOCASE FTSK"/>
    <property type="match status" value="1"/>
</dbReference>
<feature type="region of interest" description="Disordered" evidence="16">
    <location>
        <begin position="335"/>
        <end position="404"/>
    </location>
</feature>
<reference evidence="19" key="1">
    <citation type="submission" date="2020-04" db="EMBL/GenBank/DDBJ databases">
        <title>Deep metagenomics examines the oral microbiome during advanced dental caries in children, revealing novel taxa and co-occurrences with host molecules.</title>
        <authorList>
            <person name="Baker J.L."/>
            <person name="Morton J.T."/>
            <person name="Dinis M."/>
            <person name="Alvarez R."/>
            <person name="Tran N.C."/>
            <person name="Knight R."/>
            <person name="Edlund A."/>
        </authorList>
    </citation>
    <scope>NUCLEOTIDE SEQUENCE</scope>
    <source>
        <strain evidence="19">JCVI_44_bin.2</strain>
    </source>
</reference>
<feature type="binding site" evidence="15">
    <location>
        <begin position="693"/>
        <end position="700"/>
    </location>
    <ligand>
        <name>ATP</name>
        <dbReference type="ChEBI" id="CHEBI:30616"/>
    </ligand>
</feature>
<feature type="compositionally biased region" description="Basic residues" evidence="16">
    <location>
        <begin position="17"/>
        <end position="27"/>
    </location>
</feature>
<dbReference type="Pfam" id="PF13491">
    <property type="entry name" value="FtsK_4TM"/>
    <property type="match status" value="1"/>
</dbReference>
<evidence type="ECO:0000256" key="10">
    <source>
        <dbReference type="ARBA" id="ARBA00023125"/>
    </source>
</evidence>
<evidence type="ECO:0000256" key="13">
    <source>
        <dbReference type="ARBA" id="ARBA00024986"/>
    </source>
</evidence>
<dbReference type="SMART" id="SM00382">
    <property type="entry name" value="AAA"/>
    <property type="match status" value="1"/>
</dbReference>
<dbReference type="PROSITE" id="PS50901">
    <property type="entry name" value="FTSK"/>
    <property type="match status" value="1"/>
</dbReference>
<dbReference type="InterPro" id="IPR041027">
    <property type="entry name" value="FtsK_alpha"/>
</dbReference>
<dbReference type="AlphaFoldDB" id="A0A930LF24"/>
<evidence type="ECO:0000256" key="15">
    <source>
        <dbReference type="PROSITE-ProRule" id="PRU00289"/>
    </source>
</evidence>
<evidence type="ECO:0000256" key="11">
    <source>
        <dbReference type="ARBA" id="ARBA00023136"/>
    </source>
</evidence>
<feature type="region of interest" description="Disordered" evidence="16">
    <location>
        <begin position="454"/>
        <end position="540"/>
    </location>
</feature>
<dbReference type="GO" id="GO:0005524">
    <property type="term" value="F:ATP binding"/>
    <property type="evidence" value="ECO:0007669"/>
    <property type="project" value="UniProtKB-UniRule"/>
</dbReference>
<keyword evidence="4" id="KW-0132">Cell division</keyword>
<evidence type="ECO:0000256" key="9">
    <source>
        <dbReference type="ARBA" id="ARBA00022989"/>
    </source>
</evidence>
<feature type="compositionally biased region" description="Acidic residues" evidence="16">
    <location>
        <begin position="1046"/>
        <end position="1056"/>
    </location>
</feature>
<dbReference type="SUPFAM" id="SSF52540">
    <property type="entry name" value="P-loop containing nucleoside triphosphate hydrolases"/>
    <property type="match status" value="1"/>
</dbReference>
<keyword evidence="7" id="KW-0159">Chromosome partition</keyword>
<keyword evidence="6 15" id="KW-0547">Nucleotide-binding</keyword>
<name>A0A930LF24_9MICC</name>
<keyword evidence="8 15" id="KW-0067">ATP-binding</keyword>
<feature type="compositionally biased region" description="Basic and acidic residues" evidence="16">
    <location>
        <begin position="273"/>
        <end position="288"/>
    </location>
</feature>
<feature type="compositionally biased region" description="Low complexity" evidence="16">
    <location>
        <begin position="377"/>
        <end position="396"/>
    </location>
</feature>
<evidence type="ECO:0000256" key="17">
    <source>
        <dbReference type="SAM" id="Phobius"/>
    </source>
</evidence>
<evidence type="ECO:0000256" key="8">
    <source>
        <dbReference type="ARBA" id="ARBA00022840"/>
    </source>
</evidence>
<feature type="transmembrane region" description="Helical" evidence="17">
    <location>
        <begin position="154"/>
        <end position="172"/>
    </location>
</feature>
<dbReference type="CDD" id="cd01127">
    <property type="entry name" value="TrwB_TraG_TraD_VirD4"/>
    <property type="match status" value="1"/>
</dbReference>
<evidence type="ECO:0000256" key="4">
    <source>
        <dbReference type="ARBA" id="ARBA00022618"/>
    </source>
</evidence>
<dbReference type="InterPro" id="IPR036388">
    <property type="entry name" value="WH-like_DNA-bd_sf"/>
</dbReference>
<protein>
    <submittedName>
        <fullName evidence="19">DNA translocase FtsK</fullName>
    </submittedName>
</protein>
<feature type="region of interest" description="Disordered" evidence="16">
    <location>
        <begin position="1023"/>
        <end position="1064"/>
    </location>
</feature>
<feature type="compositionally biased region" description="Low complexity" evidence="16">
    <location>
        <begin position="494"/>
        <end position="516"/>
    </location>
</feature>
<dbReference type="InterPro" id="IPR027417">
    <property type="entry name" value="P-loop_NTPase"/>
</dbReference>
<evidence type="ECO:0000259" key="18">
    <source>
        <dbReference type="PROSITE" id="PS50901"/>
    </source>
</evidence>
<comment type="function">
    <text evidence="13">Essential cell division protein that coordinates cell division and chromosome segregation. The N-terminus is involved in assembly of the cell-division machinery. The C-terminus functions as a DNA motor that moves dsDNA in an ATP-dependent manner towards the dif recombination site, which is located within the replication terminus region. Required for activation of the Xer recombinase, allowing activation of chromosome unlinking by recombination.</text>
</comment>
<evidence type="ECO:0000256" key="14">
    <source>
        <dbReference type="ARBA" id="ARBA00025923"/>
    </source>
</evidence>
<feature type="region of interest" description="Disordered" evidence="16">
    <location>
        <begin position="1"/>
        <end position="37"/>
    </location>
</feature>
<feature type="domain" description="FtsK" evidence="18">
    <location>
        <begin position="676"/>
        <end position="876"/>
    </location>
</feature>
<dbReference type="Pfam" id="PF09397">
    <property type="entry name" value="FtsK_gamma"/>
    <property type="match status" value="1"/>
</dbReference>
<keyword evidence="3" id="KW-1003">Cell membrane</keyword>
<dbReference type="InterPro" id="IPR002543">
    <property type="entry name" value="FtsK_dom"/>
</dbReference>
<keyword evidence="9 17" id="KW-1133">Transmembrane helix</keyword>
<evidence type="ECO:0000256" key="12">
    <source>
        <dbReference type="ARBA" id="ARBA00023306"/>
    </source>
</evidence>
<evidence type="ECO:0000256" key="16">
    <source>
        <dbReference type="SAM" id="MobiDB-lite"/>
    </source>
</evidence>
<organism evidence="19 20">
    <name type="scientific">Rothia mucilaginosa</name>
    <dbReference type="NCBI Taxonomy" id="43675"/>
    <lineage>
        <taxon>Bacteria</taxon>
        <taxon>Bacillati</taxon>
        <taxon>Actinomycetota</taxon>
        <taxon>Actinomycetes</taxon>
        <taxon>Micrococcales</taxon>
        <taxon>Micrococcaceae</taxon>
        <taxon>Rothia</taxon>
    </lineage>
</organism>
<feature type="transmembrane region" description="Helical" evidence="17">
    <location>
        <begin position="81"/>
        <end position="99"/>
    </location>
</feature>
<dbReference type="RefSeq" id="WP_303975680.1">
    <property type="nucleotide sequence ID" value="NZ_JABZXR010000014.1"/>
</dbReference>
<feature type="compositionally biased region" description="Polar residues" evidence="16">
    <location>
        <begin position="517"/>
        <end position="539"/>
    </location>
</feature>
<evidence type="ECO:0000256" key="6">
    <source>
        <dbReference type="ARBA" id="ARBA00022741"/>
    </source>
</evidence>
<dbReference type="PANTHER" id="PTHR22683">
    <property type="entry name" value="SPORULATION PROTEIN RELATED"/>
    <property type="match status" value="1"/>
</dbReference>
<dbReference type="GO" id="GO:0005886">
    <property type="term" value="C:plasma membrane"/>
    <property type="evidence" value="ECO:0007669"/>
    <property type="project" value="UniProtKB-SubCell"/>
</dbReference>
<gene>
    <name evidence="19" type="ORF">HXO64_04280</name>
</gene>
<comment type="caution">
    <text evidence="19">The sequence shown here is derived from an EMBL/GenBank/DDBJ whole genome shotgun (WGS) entry which is preliminary data.</text>
</comment>
<dbReference type="Pfam" id="PF17854">
    <property type="entry name" value="FtsK_alpha"/>
    <property type="match status" value="1"/>
</dbReference>
<comment type="subunit">
    <text evidence="14">Homohexamer. Forms a ring that surrounds DNA.</text>
</comment>
<dbReference type="SMART" id="SM00843">
    <property type="entry name" value="Ftsk_gamma"/>
    <property type="match status" value="1"/>
</dbReference>
<evidence type="ECO:0000256" key="5">
    <source>
        <dbReference type="ARBA" id="ARBA00022692"/>
    </source>
</evidence>
<keyword evidence="12" id="KW-0131">Cell cycle</keyword>
<evidence type="ECO:0000256" key="2">
    <source>
        <dbReference type="ARBA" id="ARBA00006474"/>
    </source>
</evidence>
<dbReference type="InterPro" id="IPR018541">
    <property type="entry name" value="Ftsk_gamma"/>
</dbReference>
<evidence type="ECO:0000313" key="20">
    <source>
        <dbReference type="Proteomes" id="UP000756427"/>
    </source>
</evidence>
<keyword evidence="11 17" id="KW-0472">Membrane</keyword>
<evidence type="ECO:0000313" key="19">
    <source>
        <dbReference type="EMBL" id="MBF1663754.1"/>
    </source>
</evidence>
<dbReference type="Gene3D" id="3.30.980.40">
    <property type="match status" value="1"/>
</dbReference>
<keyword evidence="5 17" id="KW-0812">Transmembrane</keyword>
<keyword evidence="10" id="KW-0238">DNA-binding</keyword>
<comment type="subcellular location">
    <subcellularLocation>
        <location evidence="1">Cell membrane</location>
        <topology evidence="1">Multi-pass membrane protein</topology>
    </subcellularLocation>
</comment>
<feature type="transmembrane region" description="Helical" evidence="17">
    <location>
        <begin position="184"/>
        <end position="201"/>
    </location>
</feature>
<feature type="transmembrane region" description="Helical" evidence="17">
    <location>
        <begin position="119"/>
        <end position="142"/>
    </location>
</feature>
<dbReference type="Gene3D" id="3.40.50.300">
    <property type="entry name" value="P-loop containing nucleotide triphosphate hydrolases"/>
    <property type="match status" value="1"/>
</dbReference>
<evidence type="ECO:0000256" key="1">
    <source>
        <dbReference type="ARBA" id="ARBA00004651"/>
    </source>
</evidence>
<feature type="compositionally biased region" description="Low complexity" evidence="16">
    <location>
        <begin position="28"/>
        <end position="37"/>
    </location>
</feature>
<dbReference type="InterPro" id="IPR003593">
    <property type="entry name" value="AAA+_ATPase"/>
</dbReference>
<dbReference type="InterPro" id="IPR036390">
    <property type="entry name" value="WH_DNA-bd_sf"/>
</dbReference>
<sequence>MAPRTTKGRNTTSTKANTKKTTRKRTTSRGGAQRGANAANPVAGAISSVWLSIAHAIGGLFRSIGAVRTDLAPEDRRDGGALTILLFGLISAGVEWYNWRAHTSLGLLRAPLDAWHTMLGGIFGQGALLVPVFCLIMAWCVFRGPDLIKRNNRVALGSFIILVATSLFFARHAGHPTFADGFDAVWAGGGVAGVLLGTPIVRVSGGIAFVEILIHLLLGIAGLMVLTNTPIRQVVPRTLHLVGLALGEKPNGTTRTSAKDSPSDATQTVDLNAEEHDRSYLYEDEKPARTPQKSGGLFARLRGWLGIAPAASTDSSLDEYAGDEAFVSAVVDETHPETTQMPVQPEDSAQDSAQASAQQTRPAAKPNRLSRLPGRLNQAPAAQGASAQGTSAQNGAYSSSPDLFDVEASDAPAARLDQVQRAAVANGRVNRIPGEEPLFDVEAYDGFGAAEEAAPQTKPHQMVNPAQSAAPASASQAPAAPAAQPPIPTRMHSPGAHPKNAAPAASRAPEAGASRPLQNNTQVATTEQARGEQVVQSSRGAYVLPSEEMLVSGPPAKESSEVNEHVVEALTNVLEQFKVDAQVTGFSRGPTVTRYEIELGPATKVERVTALSKNIAYAVASPDVRILSPIPGKSAIGIEIPNTDRETVALGDVLRSPQAHANQHPMVMGVGKDVEGGFVLANLAKMPHMLVAGATGAGKSSFVNSMITSILMRATPDQVRLVMVDPKRVELTAYEGIPHLITPIITNPKKAAEALQWVVREMDARYDDLAHYGYKHVDDFNKAVREGKVQPDPGSKRTVHEYPYLLVIVDELADLMMVAPRDVEEAIVRITQLARAAGIHLVLATQRPSVDVVTGLIKANVPSRMAFATSSVTDSRVVLDQPGAEKLIGQGDALFLPMGASKPMRVQGAWVSESEIHAVVEHVKKQAPTIYREDVMVSAAKKQIDEEIGDDLDDLLQAAEIVITTQFGSTSMLQRKLRMGFAKAGRIMDLLESQGVVGPSEGSKAREVLIRPDDLQATLARIRGEEPPAVDPYANAVDPGEPVTDYFDEPDDEGSEDAWQLTGR</sequence>
<feature type="transmembrane region" description="Helical" evidence="17">
    <location>
        <begin position="208"/>
        <end position="227"/>
    </location>
</feature>
<accession>A0A930LF24</accession>
<dbReference type="EMBL" id="JABZXR010000014">
    <property type="protein sequence ID" value="MBF1663754.1"/>
    <property type="molecule type" value="Genomic_DNA"/>
</dbReference>
<dbReference type="Pfam" id="PF01580">
    <property type="entry name" value="FtsK_SpoIIIE"/>
    <property type="match status" value="1"/>
</dbReference>
<comment type="similarity">
    <text evidence="2">Belongs to the FtsK/SpoIIIE/SftA family.</text>
</comment>
<dbReference type="GO" id="GO:0051301">
    <property type="term" value="P:cell division"/>
    <property type="evidence" value="ECO:0007669"/>
    <property type="project" value="UniProtKB-KW"/>
</dbReference>